<dbReference type="InterPro" id="IPR025110">
    <property type="entry name" value="AMP-bd_C"/>
</dbReference>
<evidence type="ECO:0000256" key="3">
    <source>
        <dbReference type="ARBA" id="ARBA00051915"/>
    </source>
</evidence>
<dbReference type="Pfam" id="PF13193">
    <property type="entry name" value="AMP-binding_C"/>
    <property type="match status" value="1"/>
</dbReference>
<dbReference type="AlphaFoldDB" id="A0A069E7N4"/>
<evidence type="ECO:0000259" key="7">
    <source>
        <dbReference type="Pfam" id="PF13193"/>
    </source>
</evidence>
<dbReference type="InterPro" id="IPR050237">
    <property type="entry name" value="ATP-dep_AMP-bd_enzyme"/>
</dbReference>
<dbReference type="InterPro" id="IPR042099">
    <property type="entry name" value="ANL_N_sf"/>
</dbReference>
<dbReference type="InterPro" id="IPR000873">
    <property type="entry name" value="AMP-dep_synth/lig_dom"/>
</dbReference>
<dbReference type="PATRIC" id="fig|1280949.3.peg.2108"/>
<evidence type="ECO:0000313" key="9">
    <source>
        <dbReference type="Proteomes" id="UP000027446"/>
    </source>
</evidence>
<dbReference type="InterPro" id="IPR020845">
    <property type="entry name" value="AMP-binding_CS"/>
</dbReference>
<dbReference type="Gene3D" id="3.30.300.30">
    <property type="match status" value="1"/>
</dbReference>
<dbReference type="OrthoDB" id="6187882at2"/>
<dbReference type="PROSITE" id="PS00455">
    <property type="entry name" value="AMP_BINDING"/>
    <property type="match status" value="1"/>
</dbReference>
<reference evidence="8 9" key="1">
    <citation type="journal article" date="2014" name="Antonie Van Leeuwenhoek">
        <title>Hyphomonas beringensis sp. nov. and Hyphomonas chukchiensis sp. nov., isolated from surface seawater of the Bering Sea and Chukchi Sea.</title>
        <authorList>
            <person name="Li C."/>
            <person name="Lai Q."/>
            <person name="Li G."/>
            <person name="Dong C."/>
            <person name="Wang J."/>
            <person name="Liao Y."/>
            <person name="Shao Z."/>
        </authorList>
    </citation>
    <scope>NUCLEOTIDE SEQUENCE [LARGE SCALE GENOMIC DNA]</scope>
    <source>
        <strain evidence="8 9">MHS-3</strain>
    </source>
</reference>
<accession>A0A069E7N4</accession>
<protein>
    <recommendedName>
        <fullName evidence="5">3-methylmercaptopropionyl-CoA ligase</fullName>
        <ecNumber evidence="4">6.2.1.44</ecNumber>
    </recommendedName>
</protein>
<evidence type="ECO:0000256" key="5">
    <source>
        <dbReference type="ARBA" id="ARBA00067668"/>
    </source>
</evidence>
<comment type="similarity">
    <text evidence="1">Belongs to the ATP-dependent AMP-binding enzyme family.</text>
</comment>
<dbReference type="RefSeq" id="WP_051596116.1">
    <property type="nucleotide sequence ID" value="NZ_ARYH01000001.1"/>
</dbReference>
<dbReference type="SUPFAM" id="SSF56801">
    <property type="entry name" value="Acetyl-CoA synthetase-like"/>
    <property type="match status" value="1"/>
</dbReference>
<dbReference type="eggNOG" id="COG0318">
    <property type="taxonomic scope" value="Bacteria"/>
</dbReference>
<evidence type="ECO:0000256" key="1">
    <source>
        <dbReference type="ARBA" id="ARBA00006432"/>
    </source>
</evidence>
<feature type="domain" description="AMP-binding enzyme C-terminal" evidence="7">
    <location>
        <begin position="428"/>
        <end position="501"/>
    </location>
</feature>
<keyword evidence="9" id="KW-1185">Reference proteome</keyword>
<keyword evidence="2 8" id="KW-0436">Ligase</keyword>
<comment type="caution">
    <text evidence="8">The sequence shown here is derived from an EMBL/GenBank/DDBJ whole genome shotgun (WGS) entry which is preliminary data.</text>
</comment>
<dbReference type="EC" id="6.2.1.44" evidence="4"/>
<proteinExistence type="inferred from homology"/>
<gene>
    <name evidence="8" type="ORF">HAD_10305</name>
</gene>
<dbReference type="STRING" id="1280949.HAD_10305"/>
<sequence length="518" mass="56316">MQTHYSCTTLSALIVAAIRRHGQRPAITCNGQTVSYAELDRLSNILALALRRRGVQNNDVVALHMRNSIEYIVADLAILKLGAAKCPLNELMSPAELGYCLNHAGVKLLIRHASLPAPDNVADLTPTCIVVSDGPGTADNDTCTDWNAALAAEDQSGDTFAPEPVSPSSRAIMAYTGGTTGQPKCVVHNQERMGINLLAQVLCGDVRNDEVMLLTTPLPHSAGYHMQACLFAGGHAILEDKFSPDRVLKICESINVTWMFAVPTMLYRLLDAVNAGRQMAPSLRTVVYGAAPMSEDRLKQGLELFGPVFIQLYGQTECPNYICTLSKEDHLNTDLLSSCGKAVPFCDVTLLGEGGKTVPVGDIGELTTASPYLLVEYHNAPEQTANTIVDGRLRTGDLAYQNDDGYIFLVDRTKDMIITGGMNVYSVEVENAIRQHARVSDAAVIGAPDPDWGEAVIAVIVSDDVIEHKELKQHLAGILSAYKIPKTVHRVDALPLTRYGKIDKKRLRQMHLDAMLME</sequence>
<dbReference type="EMBL" id="ARYH01000001">
    <property type="protein sequence ID" value="KCZ86072.1"/>
    <property type="molecule type" value="Genomic_DNA"/>
</dbReference>
<feature type="domain" description="AMP-dependent synthetase/ligase" evidence="6">
    <location>
        <begin position="17"/>
        <end position="377"/>
    </location>
</feature>
<evidence type="ECO:0000313" key="8">
    <source>
        <dbReference type="EMBL" id="KCZ86072.1"/>
    </source>
</evidence>
<dbReference type="Proteomes" id="UP000027446">
    <property type="component" value="Unassembled WGS sequence"/>
</dbReference>
<dbReference type="Pfam" id="PF00501">
    <property type="entry name" value="AMP-binding"/>
    <property type="match status" value="1"/>
</dbReference>
<evidence type="ECO:0000256" key="2">
    <source>
        <dbReference type="ARBA" id="ARBA00022598"/>
    </source>
</evidence>
<comment type="catalytic activity">
    <reaction evidence="3">
        <text>3-(methylsulfanyl)propanoate + ATP + CoA = 3-(methylsulfanyl)propanoyl-CoA + AMP + diphosphate</text>
        <dbReference type="Rhea" id="RHEA:43052"/>
        <dbReference type="ChEBI" id="CHEBI:30616"/>
        <dbReference type="ChEBI" id="CHEBI:33019"/>
        <dbReference type="ChEBI" id="CHEBI:49016"/>
        <dbReference type="ChEBI" id="CHEBI:57287"/>
        <dbReference type="ChEBI" id="CHEBI:82815"/>
        <dbReference type="ChEBI" id="CHEBI:456215"/>
        <dbReference type="EC" id="6.2.1.44"/>
    </reaction>
    <physiologicalReaction direction="left-to-right" evidence="3">
        <dbReference type="Rhea" id="RHEA:43053"/>
    </physiologicalReaction>
</comment>
<dbReference type="PANTHER" id="PTHR43767:SF7">
    <property type="entry name" value="MEDIUM_LONG-CHAIN-FATTY-ACID--COA LIGASE FADD8"/>
    <property type="match status" value="1"/>
</dbReference>
<dbReference type="InterPro" id="IPR045851">
    <property type="entry name" value="AMP-bd_C_sf"/>
</dbReference>
<dbReference type="FunFam" id="3.30.300.30:FF:000008">
    <property type="entry name" value="2,3-dihydroxybenzoate-AMP ligase"/>
    <property type="match status" value="1"/>
</dbReference>
<dbReference type="GO" id="GO:0016877">
    <property type="term" value="F:ligase activity, forming carbon-sulfur bonds"/>
    <property type="evidence" value="ECO:0007669"/>
    <property type="project" value="UniProtKB-ARBA"/>
</dbReference>
<dbReference type="Gene3D" id="3.40.50.12780">
    <property type="entry name" value="N-terminal domain of ligase-like"/>
    <property type="match status" value="1"/>
</dbReference>
<evidence type="ECO:0000256" key="4">
    <source>
        <dbReference type="ARBA" id="ARBA00066616"/>
    </source>
</evidence>
<dbReference type="PANTHER" id="PTHR43767">
    <property type="entry name" value="LONG-CHAIN-FATTY-ACID--COA LIGASE"/>
    <property type="match status" value="1"/>
</dbReference>
<organism evidence="8 9">
    <name type="scientific">Hyphomonas adhaerens MHS-3</name>
    <dbReference type="NCBI Taxonomy" id="1280949"/>
    <lineage>
        <taxon>Bacteria</taxon>
        <taxon>Pseudomonadati</taxon>
        <taxon>Pseudomonadota</taxon>
        <taxon>Alphaproteobacteria</taxon>
        <taxon>Hyphomonadales</taxon>
        <taxon>Hyphomonadaceae</taxon>
        <taxon>Hyphomonas</taxon>
    </lineage>
</organism>
<name>A0A069E7N4_9PROT</name>
<evidence type="ECO:0000259" key="6">
    <source>
        <dbReference type="Pfam" id="PF00501"/>
    </source>
</evidence>